<dbReference type="HOGENOM" id="CLU_3218091_0_0_11"/>
<name>U2TBU5_LEIAQ</name>
<accession>U2TBU5</accession>
<protein>
    <submittedName>
        <fullName evidence="2">Uncharacterized protein</fullName>
    </submittedName>
</protein>
<comment type="caution">
    <text evidence="2">The sequence shown here is derived from an EMBL/GenBank/DDBJ whole genome shotgun (WGS) entry which is preliminary data.</text>
</comment>
<evidence type="ECO:0000313" key="2">
    <source>
        <dbReference type="EMBL" id="ERK72167.1"/>
    </source>
</evidence>
<evidence type="ECO:0000313" key="3">
    <source>
        <dbReference type="Proteomes" id="UP000016605"/>
    </source>
</evidence>
<organism evidence="2 3">
    <name type="scientific">Leifsonia aquatica ATCC 14665</name>
    <dbReference type="NCBI Taxonomy" id="1358026"/>
    <lineage>
        <taxon>Bacteria</taxon>
        <taxon>Bacillati</taxon>
        <taxon>Actinomycetota</taxon>
        <taxon>Actinomycetes</taxon>
        <taxon>Micrococcales</taxon>
        <taxon>Microbacteriaceae</taxon>
        <taxon>Leifsonia</taxon>
    </lineage>
</organism>
<gene>
    <name evidence="2" type="ORF">N136_01477</name>
</gene>
<dbReference type="Proteomes" id="UP000016605">
    <property type="component" value="Unassembled WGS sequence"/>
</dbReference>
<sequence length="44" mass="4791">MIDAVEQASQSFLAHLDALESTIPHCEHRSPRSPASGRQGEHHG</sequence>
<dbReference type="AlphaFoldDB" id="U2TBU5"/>
<proteinExistence type="predicted"/>
<reference evidence="2 3" key="1">
    <citation type="submission" date="2013-08" db="EMBL/GenBank/DDBJ databases">
        <authorList>
            <person name="Weinstock G."/>
            <person name="Sodergren E."/>
            <person name="Wylie T."/>
            <person name="Fulton L."/>
            <person name="Fulton R."/>
            <person name="Fronick C."/>
            <person name="O'Laughlin M."/>
            <person name="Godfrey J."/>
            <person name="Miner T."/>
            <person name="Herter B."/>
            <person name="Appelbaum E."/>
            <person name="Cordes M."/>
            <person name="Lek S."/>
            <person name="Wollam A."/>
            <person name="Pepin K.H."/>
            <person name="Palsikar V.B."/>
            <person name="Mitreva M."/>
            <person name="Wilson R.K."/>
        </authorList>
    </citation>
    <scope>NUCLEOTIDE SEQUENCE [LARGE SCALE GENOMIC DNA]</scope>
    <source>
        <strain evidence="2 3">ATCC 14665</strain>
    </source>
</reference>
<dbReference type="EMBL" id="AWVQ01000180">
    <property type="protein sequence ID" value="ERK72167.1"/>
    <property type="molecule type" value="Genomic_DNA"/>
</dbReference>
<feature type="region of interest" description="Disordered" evidence="1">
    <location>
        <begin position="23"/>
        <end position="44"/>
    </location>
</feature>
<evidence type="ECO:0000256" key="1">
    <source>
        <dbReference type="SAM" id="MobiDB-lite"/>
    </source>
</evidence>